<dbReference type="OrthoDB" id="7548801at2"/>
<reference evidence="3" key="2">
    <citation type="journal article" date="2017" name="Plant Physiol. Biochem.">
        <title>Differential oxidative and antioxidative response of duckweed Lemna minor toward plant growth promoting/inhibiting bacteria.</title>
        <authorList>
            <person name="Ishizawa H."/>
            <person name="Kuroda M."/>
            <person name="Morikawa M."/>
            <person name="Ike M."/>
        </authorList>
    </citation>
    <scope>NUCLEOTIDE SEQUENCE [LARGE SCALE GENOMIC DNA]</scope>
    <source>
        <strain evidence="3">M6</strain>
    </source>
</reference>
<dbReference type="RefSeq" id="WP_126420057.1">
    <property type="nucleotide sequence ID" value="NZ_AP018827.1"/>
</dbReference>
<name>A0A3G9FZX9_9CAUL</name>
<protein>
    <recommendedName>
        <fullName evidence="4">Phage major capsid protein</fullName>
    </recommendedName>
</protein>
<dbReference type="Proteomes" id="UP000278756">
    <property type="component" value="Chromosome 1"/>
</dbReference>
<dbReference type="InterPro" id="IPR045565">
    <property type="entry name" value="Phage_capsid_2"/>
</dbReference>
<reference evidence="3" key="1">
    <citation type="journal article" date="2017" name="Biotechnol. Biofuels">
        <title>Evaluation of environmental bacterial communities as a factor affecting the growth of duckweed Lemna minor.</title>
        <authorList>
            <person name="Ishizawa H."/>
            <person name="Kuroda M."/>
            <person name="Morikawa M."/>
            <person name="Ike M."/>
        </authorList>
    </citation>
    <scope>NUCLEOTIDE SEQUENCE [LARGE SCALE GENOMIC DNA]</scope>
    <source>
        <strain evidence="3">M6</strain>
    </source>
</reference>
<dbReference type="EMBL" id="AP018827">
    <property type="protein sequence ID" value="BBF79916.1"/>
    <property type="molecule type" value="Genomic_DNA"/>
</dbReference>
<sequence length="323" mass="35988">MSDSTAQYVTAVTTQLGNVPQQMQSVLASCVSYNPNNTTGKEAIMFDDRGRTDPKETDTKGGRIEPRELNGERRGGYFTGDDDWFYIWEEDKVRMLLDPTYADMQSLMAGKERKKDWDIVNNLLFGLTAKSTGGVNKPLDTTESLASGQIIAADSRLHLHADEKSRVAASGPLHLTIGKLILANKLLSAGQVRGKKYIAVDENAKANLLASIPVTSSLYTKAEALYNGTVDFFMGFTFKELSSDEGIIPTYTETGDLAASEYPAWIDSGVYYEERPITNVSVQKDYGIRGHPTQVYYKRERAWCRRYRRAVVKIKCTNAEQMA</sequence>
<gene>
    <name evidence="2" type="ORF">EM6_0493</name>
</gene>
<dbReference type="AlphaFoldDB" id="A0A3G9FZX9"/>
<evidence type="ECO:0000313" key="3">
    <source>
        <dbReference type="Proteomes" id="UP000278756"/>
    </source>
</evidence>
<dbReference type="Pfam" id="PF19821">
    <property type="entry name" value="Phage_capsid_2"/>
    <property type="match status" value="1"/>
</dbReference>
<proteinExistence type="predicted"/>
<organism evidence="2 3">
    <name type="scientific">Asticcacaulis excentricus</name>
    <dbReference type="NCBI Taxonomy" id="78587"/>
    <lineage>
        <taxon>Bacteria</taxon>
        <taxon>Pseudomonadati</taxon>
        <taxon>Pseudomonadota</taxon>
        <taxon>Alphaproteobacteria</taxon>
        <taxon>Caulobacterales</taxon>
        <taxon>Caulobacteraceae</taxon>
        <taxon>Asticcacaulis</taxon>
    </lineage>
</organism>
<evidence type="ECO:0008006" key="4">
    <source>
        <dbReference type="Google" id="ProtNLM"/>
    </source>
</evidence>
<evidence type="ECO:0000313" key="2">
    <source>
        <dbReference type="EMBL" id="BBF79916.1"/>
    </source>
</evidence>
<feature type="region of interest" description="Disordered" evidence="1">
    <location>
        <begin position="48"/>
        <end position="73"/>
    </location>
</feature>
<evidence type="ECO:0000256" key="1">
    <source>
        <dbReference type="SAM" id="MobiDB-lite"/>
    </source>
</evidence>
<accession>A0A3G9FZX9</accession>